<dbReference type="InterPro" id="IPR029069">
    <property type="entry name" value="HotDog_dom_sf"/>
</dbReference>
<dbReference type="PANTHER" id="PTHR31793:SF37">
    <property type="entry name" value="ACYL-COA THIOESTER HYDROLASE YBGC"/>
    <property type="match status" value="1"/>
</dbReference>
<organism evidence="4 5">
    <name type="scientific">Hydrogenimonas cancrithermarum</name>
    <dbReference type="NCBI Taxonomy" id="2993563"/>
    <lineage>
        <taxon>Bacteria</taxon>
        <taxon>Pseudomonadati</taxon>
        <taxon>Campylobacterota</taxon>
        <taxon>Epsilonproteobacteria</taxon>
        <taxon>Campylobacterales</taxon>
        <taxon>Hydrogenimonadaceae</taxon>
        <taxon>Hydrogenimonas</taxon>
    </lineage>
</organism>
<dbReference type="CDD" id="cd00586">
    <property type="entry name" value="4HBT"/>
    <property type="match status" value="1"/>
</dbReference>
<evidence type="ECO:0000313" key="4">
    <source>
        <dbReference type="EMBL" id="BDY11826.1"/>
    </source>
</evidence>
<protein>
    <submittedName>
        <fullName evidence="4">Acyl-CoA thioester hydrolase</fullName>
    </submittedName>
</protein>
<dbReference type="SUPFAM" id="SSF54637">
    <property type="entry name" value="Thioesterase/thiol ester dehydrase-isomerase"/>
    <property type="match status" value="1"/>
</dbReference>
<gene>
    <name evidence="4" type="ORF">HCR_01380</name>
</gene>
<dbReference type="RefSeq" id="WP_286337040.1">
    <property type="nucleotide sequence ID" value="NZ_AP027370.1"/>
</dbReference>
<dbReference type="InterPro" id="IPR050563">
    <property type="entry name" value="4-hydroxybenzoyl-CoA_TE"/>
</dbReference>
<dbReference type="PIRSF" id="PIRSF003230">
    <property type="entry name" value="YbgC"/>
    <property type="match status" value="1"/>
</dbReference>
<dbReference type="Pfam" id="PF03061">
    <property type="entry name" value="4HBT"/>
    <property type="match status" value="1"/>
</dbReference>
<dbReference type="InterPro" id="IPR006684">
    <property type="entry name" value="YbgC/YbaW"/>
</dbReference>
<evidence type="ECO:0000256" key="1">
    <source>
        <dbReference type="ARBA" id="ARBA00005953"/>
    </source>
</evidence>
<keyword evidence="2 4" id="KW-0378">Hydrolase</keyword>
<proteinExistence type="inferred from homology"/>
<name>A0ABN6WRX5_9BACT</name>
<evidence type="ECO:0000259" key="3">
    <source>
        <dbReference type="Pfam" id="PF03061"/>
    </source>
</evidence>
<dbReference type="GO" id="GO:0016787">
    <property type="term" value="F:hydrolase activity"/>
    <property type="evidence" value="ECO:0007669"/>
    <property type="project" value="UniProtKB-KW"/>
</dbReference>
<dbReference type="Gene3D" id="3.10.129.10">
    <property type="entry name" value="Hotdog Thioesterase"/>
    <property type="match status" value="1"/>
</dbReference>
<dbReference type="NCBIfam" id="TIGR00051">
    <property type="entry name" value="YbgC/FadM family acyl-CoA thioesterase"/>
    <property type="match status" value="1"/>
</dbReference>
<evidence type="ECO:0000256" key="2">
    <source>
        <dbReference type="ARBA" id="ARBA00022801"/>
    </source>
</evidence>
<keyword evidence="5" id="KW-1185">Reference proteome</keyword>
<dbReference type="PANTHER" id="PTHR31793">
    <property type="entry name" value="4-HYDROXYBENZOYL-COA THIOESTERASE FAMILY MEMBER"/>
    <property type="match status" value="1"/>
</dbReference>
<feature type="domain" description="Thioesterase" evidence="3">
    <location>
        <begin position="14"/>
        <end position="93"/>
    </location>
</feature>
<dbReference type="EMBL" id="AP027370">
    <property type="protein sequence ID" value="BDY11826.1"/>
    <property type="molecule type" value="Genomic_DNA"/>
</dbReference>
<dbReference type="InterPro" id="IPR006683">
    <property type="entry name" value="Thioestr_dom"/>
</dbReference>
<sequence length="126" mass="14467">MEFRVYYEDTDAAGIVYYANYLKFCERARSELFFSNGLSPQSEEGYFVVKSIEASYEKPAKLGDIVVVNTRMIEKKAVSITLLQTVSRDSDTLFTMRVRLAYLIHDKPARIPVQIYSLISSWESGE</sequence>
<evidence type="ECO:0000313" key="5">
    <source>
        <dbReference type="Proteomes" id="UP001321445"/>
    </source>
</evidence>
<accession>A0ABN6WRX5</accession>
<comment type="similarity">
    <text evidence="1">Belongs to the 4-hydroxybenzoyl-CoA thioesterase family.</text>
</comment>
<dbReference type="Proteomes" id="UP001321445">
    <property type="component" value="Chromosome"/>
</dbReference>
<reference evidence="4 5" key="1">
    <citation type="submission" date="2023-03" db="EMBL/GenBank/DDBJ databases">
        <title>Description of Hydrogenimonas sp. ISO32.</title>
        <authorList>
            <person name="Mino S."/>
            <person name="Fukazawa S."/>
            <person name="Sawabe T."/>
        </authorList>
    </citation>
    <scope>NUCLEOTIDE SEQUENCE [LARGE SCALE GENOMIC DNA]</scope>
    <source>
        <strain evidence="4 5">ISO32</strain>
    </source>
</reference>